<dbReference type="EMBL" id="NEWK01000001">
    <property type="protein sequence ID" value="OXB89166.1"/>
    <property type="molecule type" value="Genomic_DNA"/>
</dbReference>
<dbReference type="Proteomes" id="UP000198378">
    <property type="component" value="Unassembled WGS sequence"/>
</dbReference>
<sequence>MSLLKNSSNNFRSNTTMYNSVDKGSKKPVGKKTKANEALLNKGLEIINQMSEEERALISSKSHTLHFQYLLGLSSKKSSRKVGDEIKDSSTPVGVALISDEDIMVPVIDVLKNKDTGIDPEKDITYREVKAGELFYLTLYEFMFLIIRDEYGGFCCDEYGNSDGVHLSVKSPAFYRGDAKLPTPTINYNKKYGRRSIKAGMVDIDVYMPDGSWVIKPQYADKFGALLKNTEKYRKISGGKLPPAPTLVALALKEKLNLNVAKKEEE</sequence>
<feature type="region of interest" description="Disordered" evidence="1">
    <location>
        <begin position="1"/>
        <end position="32"/>
    </location>
</feature>
<evidence type="ECO:0000313" key="3">
    <source>
        <dbReference type="Proteomes" id="UP000198378"/>
    </source>
</evidence>
<dbReference type="AlphaFoldDB" id="A0A226Q9L4"/>
<gene>
    <name evidence="2" type="ORF">B9L19_03535</name>
</gene>
<comment type="caution">
    <text evidence="2">The sequence shown here is derived from an EMBL/GenBank/DDBJ whole genome shotgun (WGS) entry which is preliminary data.</text>
</comment>
<feature type="compositionally biased region" description="Polar residues" evidence="1">
    <location>
        <begin position="1"/>
        <end position="19"/>
    </location>
</feature>
<keyword evidence="3" id="KW-1185">Reference proteome</keyword>
<dbReference type="KEGG" id="gtm:GT3921_04670"/>
<dbReference type="RefSeq" id="WP_089113851.1">
    <property type="nucleotide sequence ID" value="NZ_CP018058.1"/>
</dbReference>
<organism evidence="2 3">
    <name type="scientific">Geobacillus thermocatenulatus</name>
    <dbReference type="NCBI Taxonomy" id="33938"/>
    <lineage>
        <taxon>Bacteria</taxon>
        <taxon>Bacillati</taxon>
        <taxon>Bacillota</taxon>
        <taxon>Bacilli</taxon>
        <taxon>Bacillales</taxon>
        <taxon>Anoxybacillaceae</taxon>
        <taxon>Geobacillus</taxon>
        <taxon>Geobacillus thermoleovorans group</taxon>
    </lineage>
</organism>
<protein>
    <submittedName>
        <fullName evidence="2">Uncharacterized protein</fullName>
    </submittedName>
</protein>
<reference evidence="2 3" key="1">
    <citation type="submission" date="2017-05" db="EMBL/GenBank/DDBJ databases">
        <title>The genome sequence of Geobacillus thermocatenulatus DSM 730.</title>
        <authorList>
            <person name="Ramaloko W.T."/>
            <person name="Koen N."/>
            <person name="Polliack S."/>
            <person name="Aliyu H."/>
            <person name="Lebre P."/>
            <person name="Mohr T."/>
            <person name="Oswald F."/>
            <person name="Zwick M."/>
            <person name="Neumann A."/>
            <person name="Syldatk C."/>
            <person name="Cowan D."/>
            <person name="De Maayer P."/>
        </authorList>
    </citation>
    <scope>NUCLEOTIDE SEQUENCE [LARGE SCALE GENOMIC DNA]</scope>
    <source>
        <strain evidence="2 3">BGSC 93A1</strain>
    </source>
</reference>
<accession>A0A226Q9L4</accession>
<name>A0A226Q9L4_9BACL</name>
<evidence type="ECO:0000313" key="2">
    <source>
        <dbReference type="EMBL" id="OXB89166.1"/>
    </source>
</evidence>
<proteinExistence type="predicted"/>
<evidence type="ECO:0000256" key="1">
    <source>
        <dbReference type="SAM" id="MobiDB-lite"/>
    </source>
</evidence>